<comment type="caution">
    <text evidence="2">The sequence shown here is derived from an EMBL/GenBank/DDBJ whole genome shotgun (WGS) entry which is preliminary data.</text>
</comment>
<dbReference type="InterPro" id="IPR011646">
    <property type="entry name" value="KAP_P-loop"/>
</dbReference>
<proteinExistence type="predicted"/>
<dbReference type="EMBL" id="JAFBEC010000001">
    <property type="protein sequence ID" value="MBM7631018.1"/>
    <property type="molecule type" value="Genomic_DNA"/>
</dbReference>
<dbReference type="Proteomes" id="UP000741863">
    <property type="component" value="Unassembled WGS sequence"/>
</dbReference>
<keyword evidence="3" id="KW-1185">Reference proteome</keyword>
<dbReference type="SUPFAM" id="SSF52540">
    <property type="entry name" value="P-loop containing nucleoside triphosphate hydrolases"/>
    <property type="match status" value="1"/>
</dbReference>
<dbReference type="RefSeq" id="WP_204695195.1">
    <property type="nucleotide sequence ID" value="NZ_JAFBEC010000001.1"/>
</dbReference>
<evidence type="ECO:0000259" key="1">
    <source>
        <dbReference type="Pfam" id="PF07693"/>
    </source>
</evidence>
<feature type="domain" description="KAP NTPase" evidence="1">
    <location>
        <begin position="15"/>
        <end position="187"/>
    </location>
</feature>
<evidence type="ECO:0000313" key="2">
    <source>
        <dbReference type="EMBL" id="MBM7631018.1"/>
    </source>
</evidence>
<accession>A0ABS2P861</accession>
<dbReference type="Pfam" id="PF07693">
    <property type="entry name" value="KAP_NTPase"/>
    <property type="match status" value="1"/>
</dbReference>
<organism evidence="2 3">
    <name type="scientific">Geomicrobium sediminis</name>
    <dbReference type="NCBI Taxonomy" id="1347788"/>
    <lineage>
        <taxon>Bacteria</taxon>
        <taxon>Bacillati</taxon>
        <taxon>Bacillota</taxon>
        <taxon>Bacilli</taxon>
        <taxon>Bacillales</taxon>
        <taxon>Geomicrobium</taxon>
    </lineage>
</organism>
<reference evidence="2 3" key="1">
    <citation type="submission" date="2021-01" db="EMBL/GenBank/DDBJ databases">
        <title>Genomic Encyclopedia of Type Strains, Phase IV (KMG-IV): sequencing the most valuable type-strain genomes for metagenomic binning, comparative biology and taxonomic classification.</title>
        <authorList>
            <person name="Goeker M."/>
        </authorList>
    </citation>
    <scope>NUCLEOTIDE SEQUENCE [LARGE SCALE GENOMIC DNA]</scope>
    <source>
        <strain evidence="2 3">DSM 25540</strain>
    </source>
</reference>
<dbReference type="Gene3D" id="3.40.50.300">
    <property type="entry name" value="P-loop containing nucleotide triphosphate hydrolases"/>
    <property type="match status" value="1"/>
</dbReference>
<evidence type="ECO:0000313" key="3">
    <source>
        <dbReference type="Proteomes" id="UP000741863"/>
    </source>
</evidence>
<name>A0ABS2P861_9BACL</name>
<protein>
    <recommendedName>
        <fullName evidence="1">KAP NTPase domain-containing protein</fullName>
    </recommendedName>
</protein>
<sequence>MKADKIPSFLSQLSDSNNQKILIEGVWGIGKTKNITDFIKESDSSNDTVYYVSLFGRKDIESIINDLYFQIIESLPYAKLEKLGKSISKKLETVNFSYYGFSLSIPLLASLESSLQKKLNTRGRSIVILDDLERKHEELDIREVLGLIDNLAKIDGIKVVLVGEIDKLNSEQETFNQYKEKSIDRSYKIDKFSDDALESILGNDVLRAVNFMVGDLSLMNLRTAEKINMFIDEVMSVVGDDGFTNKFTKSDLYKMCYAVVYYIVEDKEEKKFLSKSKDSTTSLSNATYNAGEKGTTLYLLRYIITTSLENEMSNTILPILLSWYKTGDYSKKVFLEAIQAINVYEEPIGFYSSEEQIRKSIITAKEIINNIDGSKSLGSIMVHIKFGYGWGKLVKEEFMDQYEIVEKIAPAITNSIEIDKSAYLNLISNYGAMSSSEDITKVIELINQKIKEEYFKKLLESVTNEHYNGEYNSLKYLHILREQISQRIPIEILKVIINSFEDKHYLLPNLKGQINENKWSWSRLIVYLIKDLQNECPEASIVNNLKVHLNSLKNGDTDKMHEHRVSILLDTLDNKGEML</sequence>
<gene>
    <name evidence="2" type="ORF">JOD17_000109</name>
</gene>
<dbReference type="InterPro" id="IPR027417">
    <property type="entry name" value="P-loop_NTPase"/>
</dbReference>